<evidence type="ECO:0000313" key="2">
    <source>
        <dbReference type="EMBL" id="RXK40148.1"/>
    </source>
</evidence>
<feature type="region of interest" description="Disordered" evidence="1">
    <location>
        <begin position="117"/>
        <end position="141"/>
    </location>
</feature>
<feature type="compositionally biased region" description="Polar residues" evidence="1">
    <location>
        <begin position="117"/>
        <end position="132"/>
    </location>
</feature>
<organism evidence="2 3">
    <name type="scientific">Tremella mesenterica</name>
    <name type="common">Jelly fungus</name>
    <dbReference type="NCBI Taxonomy" id="5217"/>
    <lineage>
        <taxon>Eukaryota</taxon>
        <taxon>Fungi</taxon>
        <taxon>Dikarya</taxon>
        <taxon>Basidiomycota</taxon>
        <taxon>Agaricomycotina</taxon>
        <taxon>Tremellomycetes</taxon>
        <taxon>Tremellales</taxon>
        <taxon>Tremellaceae</taxon>
        <taxon>Tremella</taxon>
    </lineage>
</organism>
<protein>
    <submittedName>
        <fullName evidence="2">Uncharacterized protein</fullName>
    </submittedName>
</protein>
<dbReference type="AlphaFoldDB" id="A0A4Q1BQD7"/>
<feature type="region of interest" description="Disordered" evidence="1">
    <location>
        <begin position="335"/>
        <end position="361"/>
    </location>
</feature>
<evidence type="ECO:0000256" key="1">
    <source>
        <dbReference type="SAM" id="MobiDB-lite"/>
    </source>
</evidence>
<comment type="caution">
    <text evidence="2">The sequence shown here is derived from an EMBL/GenBank/DDBJ whole genome shotgun (WGS) entry which is preliminary data.</text>
</comment>
<dbReference type="InParanoid" id="A0A4Q1BQD7"/>
<dbReference type="EMBL" id="SDIL01000022">
    <property type="protein sequence ID" value="RXK40148.1"/>
    <property type="molecule type" value="Genomic_DNA"/>
</dbReference>
<reference evidence="2 3" key="1">
    <citation type="submission" date="2016-06" db="EMBL/GenBank/DDBJ databases">
        <title>Evolution of pathogenesis and genome organization in the Tremellales.</title>
        <authorList>
            <person name="Cuomo C."/>
            <person name="Litvintseva A."/>
            <person name="Heitman J."/>
            <person name="Chen Y."/>
            <person name="Sun S."/>
            <person name="Springer D."/>
            <person name="Dromer F."/>
            <person name="Young S."/>
            <person name="Zeng Q."/>
            <person name="Chapman S."/>
            <person name="Gujja S."/>
            <person name="Saif S."/>
            <person name="Birren B."/>
        </authorList>
    </citation>
    <scope>NUCLEOTIDE SEQUENCE [LARGE SCALE GENOMIC DNA]</scope>
    <source>
        <strain evidence="2 3">ATCC 28783</strain>
    </source>
</reference>
<sequence length="441" mass="48586">MYKLKRVFSSKSLKNKIVENDVTPPLPPIKRSVSTTPANSSIFQTFTPLDTLAPPVIPLPQFDSLDSSSPDSTISKTSKSSDLRRSRSLTGLINFLHLEEDQEQPWRSSEAWHSALARQNSRPVSPNQNCRQRGSWRREAGWRSHGRGGFFGAGISPKKHMKNLQISLSSPSITPSSSLATVSSTSRPSLHIFQVDDEDVFTDVDFDHSIELGLQLYNAKPMLHSARPLQPARPGFGSTRARGLRKASEAPTISSFASSDSSFSSASDIGMDLLPLTPSTVPRLRTSASCTDLRQSAISWGERRPSLPVAHTQPLMLSGKPPTSFTQRSAKLMRPPARPLPLPDCGQSKQHSSLMRQPPLPTRPQFDEEYLDPEIVLTPTSAFFFGPNPKWTSVPDKTRHEDAHRGTTPEEIKSTGLLVAKPAILRTPSPAREKLYSGGWI</sequence>
<dbReference type="Proteomes" id="UP000289152">
    <property type="component" value="Unassembled WGS sequence"/>
</dbReference>
<feature type="region of interest" description="Disordered" evidence="1">
    <location>
        <begin position="61"/>
        <end position="83"/>
    </location>
</feature>
<evidence type="ECO:0000313" key="3">
    <source>
        <dbReference type="Proteomes" id="UP000289152"/>
    </source>
</evidence>
<accession>A0A4Q1BQD7</accession>
<dbReference type="VEuPathDB" id="FungiDB:TREMEDRAFT_73550"/>
<name>A0A4Q1BQD7_TREME</name>
<gene>
    <name evidence="2" type="ORF">M231_02606</name>
</gene>
<keyword evidence="3" id="KW-1185">Reference proteome</keyword>
<proteinExistence type="predicted"/>
<feature type="compositionally biased region" description="Low complexity" evidence="1">
    <location>
        <begin position="63"/>
        <end position="78"/>
    </location>
</feature>